<feature type="signal peptide" evidence="1">
    <location>
        <begin position="1"/>
        <end position="17"/>
    </location>
</feature>
<accession>A0A653C3J9</accession>
<sequence length="76" mass="9029">MEAAVVLLSGWFWLMSPAPTSVRITLTARGLPPPWRRLELRMEPLERELHDWALYRPPLRLNRLGRGMQIFLCMWK</sequence>
<evidence type="ECO:0008006" key="4">
    <source>
        <dbReference type="Google" id="ProtNLM"/>
    </source>
</evidence>
<dbReference type="OrthoDB" id="942095at2759"/>
<reference evidence="2 3" key="1">
    <citation type="submission" date="2019-01" db="EMBL/GenBank/DDBJ databases">
        <authorList>
            <person name="Sayadi A."/>
        </authorList>
    </citation>
    <scope>NUCLEOTIDE SEQUENCE [LARGE SCALE GENOMIC DNA]</scope>
</reference>
<feature type="chain" id="PRO_5036158347" description="Secreted protein" evidence="1">
    <location>
        <begin position="18"/>
        <end position="76"/>
    </location>
</feature>
<organism evidence="2 3">
    <name type="scientific">Callosobruchus maculatus</name>
    <name type="common">Southern cowpea weevil</name>
    <name type="synonym">Pulse bruchid</name>
    <dbReference type="NCBI Taxonomy" id="64391"/>
    <lineage>
        <taxon>Eukaryota</taxon>
        <taxon>Metazoa</taxon>
        <taxon>Ecdysozoa</taxon>
        <taxon>Arthropoda</taxon>
        <taxon>Hexapoda</taxon>
        <taxon>Insecta</taxon>
        <taxon>Pterygota</taxon>
        <taxon>Neoptera</taxon>
        <taxon>Endopterygota</taxon>
        <taxon>Coleoptera</taxon>
        <taxon>Polyphaga</taxon>
        <taxon>Cucujiformia</taxon>
        <taxon>Chrysomeloidea</taxon>
        <taxon>Chrysomelidae</taxon>
        <taxon>Bruchinae</taxon>
        <taxon>Bruchini</taxon>
        <taxon>Callosobruchus</taxon>
    </lineage>
</organism>
<feature type="non-terminal residue" evidence="2">
    <location>
        <position position="76"/>
    </location>
</feature>
<dbReference type="AlphaFoldDB" id="A0A653C3J9"/>
<evidence type="ECO:0000256" key="1">
    <source>
        <dbReference type="SAM" id="SignalP"/>
    </source>
</evidence>
<gene>
    <name evidence="2" type="ORF">CALMAC_LOCUS5688</name>
</gene>
<proteinExistence type="predicted"/>
<name>A0A653C3J9_CALMS</name>
<evidence type="ECO:0000313" key="3">
    <source>
        <dbReference type="Proteomes" id="UP000410492"/>
    </source>
</evidence>
<keyword evidence="1" id="KW-0732">Signal</keyword>
<keyword evidence="3" id="KW-1185">Reference proteome</keyword>
<dbReference type="Proteomes" id="UP000410492">
    <property type="component" value="Unassembled WGS sequence"/>
</dbReference>
<dbReference type="EMBL" id="CAACVG010006833">
    <property type="protein sequence ID" value="VEN42083.1"/>
    <property type="molecule type" value="Genomic_DNA"/>
</dbReference>
<evidence type="ECO:0000313" key="2">
    <source>
        <dbReference type="EMBL" id="VEN42083.1"/>
    </source>
</evidence>
<dbReference type="EMBL" id="CAACVG010006833">
    <property type="protein sequence ID" value="VEN42084.1"/>
    <property type="molecule type" value="Genomic_DNA"/>
</dbReference>
<protein>
    <recommendedName>
        <fullName evidence="4">Secreted protein</fullName>
    </recommendedName>
</protein>